<dbReference type="CDD" id="cd01948">
    <property type="entry name" value="EAL"/>
    <property type="match status" value="1"/>
</dbReference>
<evidence type="ECO:0000256" key="12">
    <source>
        <dbReference type="SAM" id="Phobius"/>
    </source>
</evidence>
<keyword evidence="7" id="KW-0418">Kinase</keyword>
<dbReference type="RefSeq" id="WP_281095062.1">
    <property type="nucleotide sequence ID" value="NZ_JARYZI010000010.1"/>
</dbReference>
<evidence type="ECO:0000313" key="18">
    <source>
        <dbReference type="EMBL" id="MDH8679164.1"/>
    </source>
</evidence>
<evidence type="ECO:0000256" key="6">
    <source>
        <dbReference type="ARBA" id="ARBA00022741"/>
    </source>
</evidence>
<evidence type="ECO:0000256" key="8">
    <source>
        <dbReference type="ARBA" id="ARBA00022840"/>
    </source>
</evidence>
<keyword evidence="6" id="KW-0547">Nucleotide-binding</keyword>
<dbReference type="SMART" id="SM00052">
    <property type="entry name" value="EAL"/>
    <property type="match status" value="1"/>
</dbReference>
<dbReference type="CDD" id="cd01949">
    <property type="entry name" value="GGDEF"/>
    <property type="match status" value="1"/>
</dbReference>
<dbReference type="SUPFAM" id="SSF55073">
    <property type="entry name" value="Nucleotide cyclase"/>
    <property type="match status" value="1"/>
</dbReference>
<dbReference type="PROSITE" id="PS50112">
    <property type="entry name" value="PAS"/>
    <property type="match status" value="1"/>
</dbReference>
<evidence type="ECO:0000256" key="9">
    <source>
        <dbReference type="ARBA" id="ARBA00022989"/>
    </source>
</evidence>
<dbReference type="CDD" id="cd06225">
    <property type="entry name" value="HAMP"/>
    <property type="match status" value="1"/>
</dbReference>
<dbReference type="PROSITE" id="PS50887">
    <property type="entry name" value="GGDEF"/>
    <property type="match status" value="1"/>
</dbReference>
<dbReference type="InterPro" id="IPR033479">
    <property type="entry name" value="dCache_1"/>
</dbReference>
<reference evidence="18 19" key="1">
    <citation type="submission" date="2023-04" db="EMBL/GenBank/DDBJ databases">
        <title>Fusibacter bizertensis strain WBS, isolated from littoral bottom sediments of the Arctic seas - biochemical and genomic analysis.</title>
        <authorList>
            <person name="Brioukhanov A.L."/>
        </authorList>
    </citation>
    <scope>NUCLEOTIDE SEQUENCE [LARGE SCALE GENOMIC DNA]</scope>
    <source>
        <strain evidence="18 19">WBS</strain>
    </source>
</reference>
<feature type="domain" description="GGDEF" evidence="17">
    <location>
        <begin position="534"/>
        <end position="669"/>
    </location>
</feature>
<dbReference type="SUPFAM" id="SSF103190">
    <property type="entry name" value="Sensory domain-like"/>
    <property type="match status" value="1"/>
</dbReference>
<dbReference type="InterPro" id="IPR001633">
    <property type="entry name" value="EAL_dom"/>
</dbReference>
<dbReference type="SMART" id="SM00267">
    <property type="entry name" value="GGDEF"/>
    <property type="match status" value="1"/>
</dbReference>
<comment type="caution">
    <text evidence="18">The sequence shown here is derived from an EMBL/GenBank/DDBJ whole genome shotgun (WGS) entry which is preliminary data.</text>
</comment>
<dbReference type="InterPro" id="IPR029151">
    <property type="entry name" value="Sensor-like_sf"/>
</dbReference>
<dbReference type="InterPro" id="IPR013655">
    <property type="entry name" value="PAS_fold_3"/>
</dbReference>
<keyword evidence="19" id="KW-1185">Reference proteome</keyword>
<dbReference type="NCBIfam" id="TIGR00229">
    <property type="entry name" value="sensory_box"/>
    <property type="match status" value="1"/>
</dbReference>
<keyword evidence="2" id="KW-1003">Cell membrane</keyword>
<evidence type="ECO:0000256" key="1">
    <source>
        <dbReference type="ARBA" id="ARBA00004651"/>
    </source>
</evidence>
<gene>
    <name evidence="18" type="ORF">QE109_13475</name>
</gene>
<dbReference type="Gene3D" id="6.10.340.10">
    <property type="match status" value="1"/>
</dbReference>
<keyword evidence="11 12" id="KW-0472">Membrane</keyword>
<accession>A0ABT6NFH2</accession>
<feature type="transmembrane region" description="Helical" evidence="12">
    <location>
        <begin position="268"/>
        <end position="286"/>
    </location>
</feature>
<keyword evidence="9 12" id="KW-1133">Transmembrane helix</keyword>
<dbReference type="InterPro" id="IPR000160">
    <property type="entry name" value="GGDEF_dom"/>
</dbReference>
<evidence type="ECO:0000259" key="14">
    <source>
        <dbReference type="PROSITE" id="PS50113"/>
    </source>
</evidence>
<evidence type="ECO:0000313" key="19">
    <source>
        <dbReference type="Proteomes" id="UP001158045"/>
    </source>
</evidence>
<organism evidence="18 19">
    <name type="scientific">Fusibacter bizertensis</name>
    <dbReference type="NCBI Taxonomy" id="1488331"/>
    <lineage>
        <taxon>Bacteria</taxon>
        <taxon>Bacillati</taxon>
        <taxon>Bacillota</taxon>
        <taxon>Clostridia</taxon>
        <taxon>Eubacteriales</taxon>
        <taxon>Eubacteriales Family XII. Incertae Sedis</taxon>
        <taxon>Fusibacter</taxon>
    </lineage>
</organism>
<feature type="domain" description="PAC" evidence="14">
    <location>
        <begin position="455"/>
        <end position="506"/>
    </location>
</feature>
<evidence type="ECO:0000259" key="16">
    <source>
        <dbReference type="PROSITE" id="PS50885"/>
    </source>
</evidence>
<evidence type="ECO:0000259" key="15">
    <source>
        <dbReference type="PROSITE" id="PS50883"/>
    </source>
</evidence>
<dbReference type="PANTHER" id="PTHR44757:SF2">
    <property type="entry name" value="BIOFILM ARCHITECTURE MAINTENANCE PROTEIN MBAA"/>
    <property type="match status" value="1"/>
</dbReference>
<dbReference type="InterPro" id="IPR035965">
    <property type="entry name" value="PAS-like_dom_sf"/>
</dbReference>
<dbReference type="InterPro" id="IPR043128">
    <property type="entry name" value="Rev_trsase/Diguanyl_cyclase"/>
</dbReference>
<comment type="subcellular location">
    <subcellularLocation>
        <location evidence="1">Cell membrane</location>
        <topology evidence="1">Multi-pass membrane protein</topology>
    </subcellularLocation>
</comment>
<dbReference type="Pfam" id="PF00990">
    <property type="entry name" value="GGDEF"/>
    <property type="match status" value="1"/>
</dbReference>
<dbReference type="SUPFAM" id="SSF141868">
    <property type="entry name" value="EAL domain-like"/>
    <property type="match status" value="1"/>
</dbReference>
<proteinExistence type="predicted"/>
<keyword evidence="10" id="KW-0902">Two-component regulatory system</keyword>
<evidence type="ECO:0000259" key="13">
    <source>
        <dbReference type="PROSITE" id="PS50112"/>
    </source>
</evidence>
<keyword evidence="4" id="KW-0808">Transferase</keyword>
<evidence type="ECO:0000256" key="5">
    <source>
        <dbReference type="ARBA" id="ARBA00022692"/>
    </source>
</evidence>
<keyword evidence="5 12" id="KW-0812">Transmembrane</keyword>
<dbReference type="InterPro" id="IPR003660">
    <property type="entry name" value="HAMP_dom"/>
</dbReference>
<sequence length="940" mass="108333">MFEKNGIQNKIRKLITRIIISFALISGVLFYIFTYTQISEKYSHEAAGVINLTNLILETTFKDSENALSSYDSFLNSQINIKDESLINKSLEIFIKNISSANTLFIGNSNGDFFLFPKRYVAKDYDPRIRPWYVNSIEEPEKINWTEPYVDHGTGEFTITASKRVNDNMVIGVDILLSEITNIVKSEKIGNNGFITIVSGSGNILASKDADLLAKNWDETNISSVSFSQILENKESHDSNYLYISQKIDGMDIVIIGAISQKEILESMLFMFFLITFITIMVVVFAERIAVKYSDKIVNPILSIVGTMEKVEDGNFDLQCEAESNDFEVAVLVNGFNSMMSSINEKNIEMQALYEELYASEETLQEQYDLLYENKIFIEESEQRYKSIFEASEEGLWDIDKDGSINYLTPSWYDNFDIDISKSTLKSWFNLIHPEERQLVENKLKLYKDGKIDNYRIEYRILTKSGTYIWIEAVGISKYKNGVFVSMSGSHQNITSRKQYELKIQNMAYRDTLTKLHNRAYFEENYKDYFESGMNGALLLLDIDNFKYINDIHGHSFGDEILRQFSERLSDVVKNYDKSIVARYSGNEFIILLDGIDEKDQIKQCVTTICKAVETPFIINTSILKITASIGITIFPKDGCEIEQLIQNADIAMYHARRVLKKSYYFFDNNIKQNAINEMNFENYLRTAIDLDEFEVYYQPIMSIKNRNIKGFEALIRWNSKALGFIMPDQFIPLTEKTGLINEIGLIVLEKACQFISNLNKQLSCNMTMSVNISVIQLMEDNFVNRVLSIIDRYELAHESILLEITESITLESNENVIAKLFYLRNQKIGISLDDFGTGYSSFKNLIRLPINNIKIDKAIMKDSMSNEHVYNLLESVVDFAHKINISVIAEGIEDLVYLERSENMKVDYVQGYYFSKPKHEDEIIELIEDLNKLCLQDKQ</sequence>
<protein>
    <submittedName>
        <fullName evidence="18">EAL domain-containing protein</fullName>
    </submittedName>
</protein>
<feature type="transmembrane region" description="Helical" evidence="12">
    <location>
        <begin position="14"/>
        <end position="33"/>
    </location>
</feature>
<dbReference type="CDD" id="cd18773">
    <property type="entry name" value="PDC1_HK_sensor"/>
    <property type="match status" value="1"/>
</dbReference>
<dbReference type="CDD" id="cd00130">
    <property type="entry name" value="PAS"/>
    <property type="match status" value="1"/>
</dbReference>
<evidence type="ECO:0000256" key="10">
    <source>
        <dbReference type="ARBA" id="ARBA00023012"/>
    </source>
</evidence>
<dbReference type="SMART" id="SM00091">
    <property type="entry name" value="PAS"/>
    <property type="match status" value="1"/>
</dbReference>
<evidence type="ECO:0000259" key="17">
    <source>
        <dbReference type="PROSITE" id="PS50887"/>
    </source>
</evidence>
<dbReference type="Gene3D" id="3.20.20.450">
    <property type="entry name" value="EAL domain"/>
    <property type="match status" value="1"/>
</dbReference>
<feature type="domain" description="HAMP" evidence="16">
    <location>
        <begin position="295"/>
        <end position="348"/>
    </location>
</feature>
<dbReference type="PROSITE" id="PS50885">
    <property type="entry name" value="HAMP"/>
    <property type="match status" value="1"/>
</dbReference>
<dbReference type="SUPFAM" id="SSF55785">
    <property type="entry name" value="PYP-like sensor domain (PAS domain)"/>
    <property type="match status" value="1"/>
</dbReference>
<dbReference type="EMBL" id="JARYZI010000010">
    <property type="protein sequence ID" value="MDH8679164.1"/>
    <property type="molecule type" value="Genomic_DNA"/>
</dbReference>
<dbReference type="InterPro" id="IPR000014">
    <property type="entry name" value="PAS"/>
</dbReference>
<dbReference type="InterPro" id="IPR035919">
    <property type="entry name" value="EAL_sf"/>
</dbReference>
<keyword evidence="3" id="KW-0597">Phosphoprotein</keyword>
<dbReference type="InterPro" id="IPR052155">
    <property type="entry name" value="Biofilm_reg_signaling"/>
</dbReference>
<dbReference type="Pfam" id="PF02743">
    <property type="entry name" value="dCache_1"/>
    <property type="match status" value="1"/>
</dbReference>
<dbReference type="Proteomes" id="UP001158045">
    <property type="component" value="Unassembled WGS sequence"/>
</dbReference>
<dbReference type="NCBIfam" id="TIGR00254">
    <property type="entry name" value="GGDEF"/>
    <property type="match status" value="1"/>
</dbReference>
<dbReference type="PROSITE" id="PS50883">
    <property type="entry name" value="EAL"/>
    <property type="match status" value="1"/>
</dbReference>
<dbReference type="InterPro" id="IPR029787">
    <property type="entry name" value="Nucleotide_cyclase"/>
</dbReference>
<dbReference type="Gene3D" id="3.30.450.20">
    <property type="entry name" value="PAS domain"/>
    <property type="match status" value="2"/>
</dbReference>
<evidence type="ECO:0000256" key="11">
    <source>
        <dbReference type="ARBA" id="ARBA00023136"/>
    </source>
</evidence>
<evidence type="ECO:0000256" key="3">
    <source>
        <dbReference type="ARBA" id="ARBA00022553"/>
    </source>
</evidence>
<evidence type="ECO:0000256" key="2">
    <source>
        <dbReference type="ARBA" id="ARBA00022475"/>
    </source>
</evidence>
<dbReference type="PANTHER" id="PTHR44757">
    <property type="entry name" value="DIGUANYLATE CYCLASE DGCP"/>
    <property type="match status" value="1"/>
</dbReference>
<keyword evidence="8" id="KW-0067">ATP-binding</keyword>
<dbReference type="Gene3D" id="3.30.70.270">
    <property type="match status" value="1"/>
</dbReference>
<evidence type="ECO:0000256" key="4">
    <source>
        <dbReference type="ARBA" id="ARBA00022679"/>
    </source>
</evidence>
<dbReference type="SUPFAM" id="SSF158472">
    <property type="entry name" value="HAMP domain-like"/>
    <property type="match status" value="1"/>
</dbReference>
<dbReference type="PROSITE" id="PS50113">
    <property type="entry name" value="PAC"/>
    <property type="match status" value="1"/>
</dbReference>
<feature type="domain" description="EAL" evidence="15">
    <location>
        <begin position="678"/>
        <end position="932"/>
    </location>
</feature>
<dbReference type="InterPro" id="IPR001610">
    <property type="entry name" value="PAC"/>
</dbReference>
<dbReference type="SMART" id="SM00304">
    <property type="entry name" value="HAMP"/>
    <property type="match status" value="1"/>
</dbReference>
<dbReference type="Pfam" id="PF00563">
    <property type="entry name" value="EAL"/>
    <property type="match status" value="1"/>
</dbReference>
<dbReference type="SMART" id="SM00086">
    <property type="entry name" value="PAC"/>
    <property type="match status" value="1"/>
</dbReference>
<dbReference type="Pfam" id="PF08447">
    <property type="entry name" value="PAS_3"/>
    <property type="match status" value="1"/>
</dbReference>
<name>A0ABT6NFH2_9FIRM</name>
<feature type="domain" description="PAS" evidence="13">
    <location>
        <begin position="381"/>
        <end position="451"/>
    </location>
</feature>
<dbReference type="InterPro" id="IPR000700">
    <property type="entry name" value="PAS-assoc_C"/>
</dbReference>
<evidence type="ECO:0000256" key="7">
    <source>
        <dbReference type="ARBA" id="ARBA00022777"/>
    </source>
</evidence>